<evidence type="ECO:0000259" key="3">
    <source>
        <dbReference type="Pfam" id="PF00266"/>
    </source>
</evidence>
<organism evidence="4 5">
    <name type="scientific">Fictibacillus barbaricus</name>
    <dbReference type="NCBI Taxonomy" id="182136"/>
    <lineage>
        <taxon>Bacteria</taxon>
        <taxon>Bacillati</taxon>
        <taxon>Bacillota</taxon>
        <taxon>Bacilli</taxon>
        <taxon>Bacillales</taxon>
        <taxon>Fictibacillaceae</taxon>
        <taxon>Fictibacillus</taxon>
    </lineage>
</organism>
<dbReference type="InterPro" id="IPR015421">
    <property type="entry name" value="PyrdxlP-dep_Trfase_major"/>
</dbReference>
<dbReference type="Pfam" id="PF00266">
    <property type="entry name" value="Aminotran_5"/>
    <property type="match status" value="1"/>
</dbReference>
<evidence type="ECO:0000313" key="4">
    <source>
        <dbReference type="EMBL" id="MBN3547473.1"/>
    </source>
</evidence>
<dbReference type="InterPro" id="IPR015424">
    <property type="entry name" value="PyrdxlP-dep_Trfase"/>
</dbReference>
<evidence type="ECO:0000256" key="2">
    <source>
        <dbReference type="ARBA" id="ARBA00022898"/>
    </source>
</evidence>
<protein>
    <submittedName>
        <fullName evidence="4">IscS subfamily cysteine desulfurase</fullName>
    </submittedName>
</protein>
<proteinExistence type="predicted"/>
<dbReference type="InterPro" id="IPR016454">
    <property type="entry name" value="Cysteine_dSase"/>
</dbReference>
<name>A0ABS2ZH19_9BACL</name>
<dbReference type="Gene3D" id="3.90.1150.10">
    <property type="entry name" value="Aspartate Aminotransferase, domain 1"/>
    <property type="match status" value="1"/>
</dbReference>
<dbReference type="NCBIfam" id="NF002806">
    <property type="entry name" value="PRK02948.1"/>
    <property type="match status" value="1"/>
</dbReference>
<reference evidence="4 5" key="1">
    <citation type="submission" date="2021-01" db="EMBL/GenBank/DDBJ databases">
        <title>Genome Sequencing of Type Strains.</title>
        <authorList>
            <person name="Lemaire J.F."/>
            <person name="Inderbitzin P."/>
            <person name="Collins S.B."/>
            <person name="Wespe N."/>
            <person name="Knight-Connoni V."/>
        </authorList>
    </citation>
    <scope>NUCLEOTIDE SEQUENCE [LARGE SCALE GENOMIC DNA]</scope>
    <source>
        <strain evidence="4 5">DSM 14730</strain>
    </source>
</reference>
<evidence type="ECO:0000256" key="1">
    <source>
        <dbReference type="ARBA" id="ARBA00001933"/>
    </source>
</evidence>
<dbReference type="Proteomes" id="UP001319060">
    <property type="component" value="Unassembled WGS sequence"/>
</dbReference>
<dbReference type="InterPro" id="IPR000192">
    <property type="entry name" value="Aminotrans_V_dom"/>
</dbReference>
<evidence type="ECO:0000313" key="5">
    <source>
        <dbReference type="Proteomes" id="UP001319060"/>
    </source>
</evidence>
<dbReference type="SUPFAM" id="SSF53383">
    <property type="entry name" value="PLP-dependent transferases"/>
    <property type="match status" value="1"/>
</dbReference>
<dbReference type="PIRSF" id="PIRSF005572">
    <property type="entry name" value="NifS"/>
    <property type="match status" value="1"/>
</dbReference>
<keyword evidence="5" id="KW-1185">Reference proteome</keyword>
<dbReference type="EMBL" id="JAFHKS010000044">
    <property type="protein sequence ID" value="MBN3547473.1"/>
    <property type="molecule type" value="Genomic_DNA"/>
</dbReference>
<comment type="caution">
    <text evidence="4">The sequence shown here is derived from an EMBL/GenBank/DDBJ whole genome shotgun (WGS) entry which is preliminary data.</text>
</comment>
<sequence length="385" mass="42291">MIYMDFAATSPMSETALNAFVQTSKTYFHNTESLHDVGLQAKDLLEHARTSLAKLLNRESEGIYFTGGGSDGNFLAITSLAFGALNKGKGKHIITSAIEHPSVEYALNFLEKNGFEVSRIPVEKSGKISLKLLEDTIRKDTILVTIQHVNSETGFAQDIKQIGDFLADSSILFHCDCVQSFGKWDKDLFNSAIIDSFTISAHKIHGPKGTGAVYISPKVHVIPLLSNVTHERGFKPGTVDLPSIVAFVTAADESIRKQPAHFQHAEEMRKLFLSLILNNKLIVYEGTENSSPFIIPFRLKGVEGQIVMQELNRNQIAVSTGSACKNGQQEPSKALLAVGRTDSEAHGLVRVSLSHQTTKEDIIALGKALNEITNKFLAVREVTWK</sequence>
<comment type="cofactor">
    <cofactor evidence="1">
        <name>pyridoxal 5'-phosphate</name>
        <dbReference type="ChEBI" id="CHEBI:597326"/>
    </cofactor>
</comment>
<dbReference type="PANTHER" id="PTHR11601">
    <property type="entry name" value="CYSTEINE DESULFURYLASE FAMILY MEMBER"/>
    <property type="match status" value="1"/>
</dbReference>
<dbReference type="InterPro" id="IPR015422">
    <property type="entry name" value="PyrdxlP-dep_Trfase_small"/>
</dbReference>
<gene>
    <name evidence="4" type="ORF">JYA64_19350</name>
</gene>
<dbReference type="Gene3D" id="3.40.640.10">
    <property type="entry name" value="Type I PLP-dependent aspartate aminotransferase-like (Major domain)"/>
    <property type="match status" value="1"/>
</dbReference>
<accession>A0ABS2ZH19</accession>
<keyword evidence="2" id="KW-0663">Pyridoxal phosphate</keyword>
<dbReference type="PANTHER" id="PTHR11601:SF36">
    <property type="entry name" value="CYSTEINE DESULFURASE NIFS-RELATED"/>
    <property type="match status" value="1"/>
</dbReference>
<feature type="domain" description="Aminotransferase class V" evidence="3">
    <location>
        <begin position="2"/>
        <end position="364"/>
    </location>
</feature>